<dbReference type="Proteomes" id="UP000239001">
    <property type="component" value="Unassembled WGS sequence"/>
</dbReference>
<comment type="caution">
    <text evidence="1">The sequence shown here is derived from an EMBL/GenBank/DDBJ whole genome shotgun (WGS) entry which is preliminary data.</text>
</comment>
<evidence type="ECO:0000313" key="2">
    <source>
        <dbReference type="Proteomes" id="UP000239001"/>
    </source>
</evidence>
<dbReference type="AlphaFoldDB" id="A0A2T1LYD4"/>
<reference evidence="1 2" key="1">
    <citation type="submission" date="2018-03" db="EMBL/GenBank/DDBJ databases">
        <title>The ancient ancestry and fast evolution of plastids.</title>
        <authorList>
            <person name="Moore K.R."/>
            <person name="Magnabosco C."/>
            <person name="Momper L."/>
            <person name="Gold D.A."/>
            <person name="Bosak T."/>
            <person name="Fournier G.P."/>
        </authorList>
    </citation>
    <scope>NUCLEOTIDE SEQUENCE [LARGE SCALE GENOMIC DNA]</scope>
    <source>
        <strain evidence="1 2">CCALA 016</strain>
    </source>
</reference>
<accession>A0A2T1LYD4</accession>
<dbReference type="EMBL" id="PXOH01000009">
    <property type="protein sequence ID" value="PSF37399.1"/>
    <property type="molecule type" value="Genomic_DNA"/>
</dbReference>
<keyword evidence="2" id="KW-1185">Reference proteome</keyword>
<organism evidence="1 2">
    <name type="scientific">Aphanothece hegewaldii CCALA 016</name>
    <dbReference type="NCBI Taxonomy" id="2107694"/>
    <lineage>
        <taxon>Bacteria</taxon>
        <taxon>Bacillati</taxon>
        <taxon>Cyanobacteriota</taxon>
        <taxon>Cyanophyceae</taxon>
        <taxon>Oscillatoriophycideae</taxon>
        <taxon>Chroococcales</taxon>
        <taxon>Aphanothecaceae</taxon>
        <taxon>Aphanothece</taxon>
    </lineage>
</organism>
<evidence type="ECO:0000313" key="1">
    <source>
        <dbReference type="EMBL" id="PSF37399.1"/>
    </source>
</evidence>
<name>A0A2T1LYD4_9CHRO</name>
<reference evidence="1 2" key="2">
    <citation type="submission" date="2018-03" db="EMBL/GenBank/DDBJ databases">
        <authorList>
            <person name="Keele B.F."/>
        </authorList>
    </citation>
    <scope>NUCLEOTIDE SEQUENCE [LARGE SCALE GENOMIC DNA]</scope>
    <source>
        <strain evidence="1 2">CCALA 016</strain>
    </source>
</reference>
<dbReference type="RefSeq" id="WP_106456881.1">
    <property type="nucleotide sequence ID" value="NZ_PXOH01000009.1"/>
</dbReference>
<dbReference type="OrthoDB" id="531597at2"/>
<protein>
    <submittedName>
        <fullName evidence="1">Uncharacterized protein</fullName>
    </submittedName>
</protein>
<proteinExistence type="predicted"/>
<sequence>MDPNLLDPALIKAAKRIYRTYRVLHSKINRHPQGVAIHRDSHRGQLIFKTKPILLPGEYFISLKQLESEIL</sequence>
<gene>
    <name evidence="1" type="ORF">C7H19_10445</name>
</gene>